<proteinExistence type="predicted"/>
<organism evidence="1 2">
    <name type="scientific">Halobacillus amylolyticus</name>
    <dbReference type="NCBI Taxonomy" id="2932259"/>
    <lineage>
        <taxon>Bacteria</taxon>
        <taxon>Bacillati</taxon>
        <taxon>Bacillota</taxon>
        <taxon>Bacilli</taxon>
        <taxon>Bacillales</taxon>
        <taxon>Bacillaceae</taxon>
        <taxon>Halobacillus</taxon>
    </lineage>
</organism>
<reference evidence="1" key="1">
    <citation type="submission" date="2022-04" db="EMBL/GenBank/DDBJ databases">
        <title>Halobacillus sp. isolated from saltern.</title>
        <authorList>
            <person name="Won M."/>
            <person name="Lee C.-M."/>
            <person name="Woen H.-Y."/>
            <person name="Kwon S.-W."/>
        </authorList>
    </citation>
    <scope>NUCLEOTIDE SEQUENCE</scope>
    <source>
        <strain evidence="1">SSHM10-5</strain>
    </source>
</reference>
<dbReference type="EMBL" id="CP095075">
    <property type="protein sequence ID" value="UOR10950.1"/>
    <property type="molecule type" value="Genomic_DNA"/>
</dbReference>
<gene>
    <name evidence="1" type="ORF">MUO15_15250</name>
</gene>
<keyword evidence="2" id="KW-1185">Reference proteome</keyword>
<dbReference type="Proteomes" id="UP000830326">
    <property type="component" value="Chromosome"/>
</dbReference>
<dbReference type="RefSeq" id="WP_245030448.1">
    <property type="nucleotide sequence ID" value="NZ_CP095075.1"/>
</dbReference>
<protein>
    <submittedName>
        <fullName evidence="1">Uncharacterized protein</fullName>
    </submittedName>
</protein>
<sequence>MYADLTDVDDEIPKNPTQIDIPILHFLYHLLKELVPKNRQKAPKDIDFLFDILEVYPANHPIKVSQTDRLEDLLKDYAYFLHYFTYFGLWTFEIDKF</sequence>
<name>A0ABY4HAH8_9BACI</name>
<accession>A0ABY4HAH8</accession>
<evidence type="ECO:0000313" key="2">
    <source>
        <dbReference type="Proteomes" id="UP000830326"/>
    </source>
</evidence>
<evidence type="ECO:0000313" key="1">
    <source>
        <dbReference type="EMBL" id="UOR10950.1"/>
    </source>
</evidence>